<evidence type="ECO:0000256" key="4">
    <source>
        <dbReference type="ARBA" id="ARBA00022692"/>
    </source>
</evidence>
<evidence type="ECO:0000256" key="5">
    <source>
        <dbReference type="ARBA" id="ARBA00022989"/>
    </source>
</evidence>
<feature type="transmembrane region" description="Helical" evidence="7">
    <location>
        <begin position="466"/>
        <end position="487"/>
    </location>
</feature>
<dbReference type="PANTHER" id="PTHR23501:SF191">
    <property type="entry name" value="VACUOLAR BASIC AMINO ACID TRANSPORTER 4"/>
    <property type="match status" value="1"/>
</dbReference>
<comment type="subcellular location">
    <subcellularLocation>
        <location evidence="1">Cell membrane</location>
        <topology evidence="1">Multi-pass membrane protein</topology>
    </subcellularLocation>
</comment>
<feature type="transmembrane region" description="Helical" evidence="7">
    <location>
        <begin position="270"/>
        <end position="291"/>
    </location>
</feature>
<accession>G2KVL3</accession>
<dbReference type="PANTHER" id="PTHR23501">
    <property type="entry name" value="MAJOR FACILITATOR SUPERFAMILY"/>
    <property type="match status" value="1"/>
</dbReference>
<organism evidence="9 10">
    <name type="scientific">Fructilactobacillus sanfranciscensis (strain TMW 1.1304)</name>
    <name type="common">Lactobacillus sanfranciscensis</name>
    <dbReference type="NCBI Taxonomy" id="714313"/>
    <lineage>
        <taxon>Bacteria</taxon>
        <taxon>Bacillati</taxon>
        <taxon>Bacillota</taxon>
        <taxon>Bacilli</taxon>
        <taxon>Lactobacillales</taxon>
        <taxon>Lactobacillaceae</taxon>
        <taxon>Fructilactobacillus</taxon>
    </lineage>
</organism>
<keyword evidence="10" id="KW-1185">Reference proteome</keyword>
<reference evidence="9 10" key="1">
    <citation type="journal article" date="2011" name="Microb. Cell Fact.">
        <title>Genomic analysis reveals Lactobacillus sanfranciscensis as stable element in traditional sourdoughs.</title>
        <authorList>
            <person name="Vogel R.F."/>
            <person name="Pavlovic M."/>
            <person name="Ehrmann M.A."/>
            <person name="Wiezer A."/>
            <person name="Liesegang H."/>
            <person name="Offschanka S."/>
            <person name="Voget S."/>
            <person name="Angelov A."/>
            <person name="Bocker G."/>
            <person name="Liebl W."/>
        </authorList>
    </citation>
    <scope>NUCLEOTIDE SEQUENCE [LARGE SCALE GENOMIC DNA]</scope>
    <source>
        <strain evidence="9 10">TMW 1.1304</strain>
    </source>
</reference>
<keyword evidence="6 7" id="KW-0472">Membrane</keyword>
<dbReference type="SUPFAM" id="SSF103473">
    <property type="entry name" value="MFS general substrate transporter"/>
    <property type="match status" value="1"/>
</dbReference>
<dbReference type="AlphaFoldDB" id="G2KVL3"/>
<feature type="transmembrane region" description="Helical" evidence="7">
    <location>
        <begin position="335"/>
        <end position="354"/>
    </location>
</feature>
<dbReference type="PRINTS" id="PR01036">
    <property type="entry name" value="TCRTETB"/>
</dbReference>
<keyword evidence="4 7" id="KW-0812">Transmembrane</keyword>
<dbReference type="Gene3D" id="1.20.1250.20">
    <property type="entry name" value="MFS general substrate transporter like domains"/>
    <property type="match status" value="1"/>
</dbReference>
<gene>
    <name evidence="9" type="ordered locus">LSA_08510</name>
</gene>
<feature type="transmembrane region" description="Helical" evidence="7">
    <location>
        <begin position="231"/>
        <end position="249"/>
    </location>
</feature>
<evidence type="ECO:0000259" key="8">
    <source>
        <dbReference type="PROSITE" id="PS50850"/>
    </source>
</evidence>
<evidence type="ECO:0000256" key="3">
    <source>
        <dbReference type="ARBA" id="ARBA00022475"/>
    </source>
</evidence>
<dbReference type="EMBL" id="CP002461">
    <property type="protein sequence ID" value="AEN99257.1"/>
    <property type="molecule type" value="Genomic_DNA"/>
</dbReference>
<evidence type="ECO:0000256" key="1">
    <source>
        <dbReference type="ARBA" id="ARBA00004651"/>
    </source>
</evidence>
<proteinExistence type="predicted"/>
<dbReference type="STRING" id="714313.LSA_08510"/>
<dbReference type="KEGG" id="lsn:LSA_08510"/>
<feature type="transmembrane region" description="Helical" evidence="7">
    <location>
        <begin position="303"/>
        <end position="323"/>
    </location>
</feature>
<dbReference type="eggNOG" id="COG2814">
    <property type="taxonomic scope" value="Bacteria"/>
</dbReference>
<dbReference type="GO" id="GO:0022857">
    <property type="term" value="F:transmembrane transporter activity"/>
    <property type="evidence" value="ECO:0007669"/>
    <property type="project" value="InterPro"/>
</dbReference>
<feature type="transmembrane region" description="Helical" evidence="7">
    <location>
        <begin position="169"/>
        <end position="192"/>
    </location>
</feature>
<evidence type="ECO:0000313" key="10">
    <source>
        <dbReference type="Proteomes" id="UP000001285"/>
    </source>
</evidence>
<name>G2KVL3_FRUST</name>
<dbReference type="InterPro" id="IPR004638">
    <property type="entry name" value="EmrB-like"/>
</dbReference>
<dbReference type="Pfam" id="PF07690">
    <property type="entry name" value="MFS_1"/>
    <property type="match status" value="1"/>
</dbReference>
<dbReference type="FunFam" id="1.20.1720.10:FF:000004">
    <property type="entry name" value="EmrB/QacA family drug resistance transporter"/>
    <property type="match status" value="1"/>
</dbReference>
<evidence type="ECO:0000313" key="9">
    <source>
        <dbReference type="EMBL" id="AEN99257.1"/>
    </source>
</evidence>
<sequence>MRIGESMIKKKATNVKIVTIALFIATFMSAVEGTIVSTAMPTIVGDLHGVSLMNWVFSIFLLTNAIATPIYGKLADQLGRKKVFIFGLLVFTLGSMLSGISNSMETLIIWRALQGIGAGVIMPVSFTIVADMYPFEKRAEVIGLLGSAWGIASIVAPLLGGFIVDNLSWHWIFFVNVPIGIVTIILIAFFLVEPKQVRHSKIDYGGVGLIAVLLLSIMYMFQILGETPLNLMMIAFCLIVALVSGFLFIKQEQQVVDPIIPLDMFKNRTFVTQNLIAALISGFIFAYEVYLPDWTQGILGLKATMAGFAITPSSVLWMLGSFWTGKLLTKYSPQLIMNLSFIFIGIGSIVSVFLPISTPFWAFFLLSGLMGIGFGICITTSSVTVQNEVSQDRIGVASSFNTLSRTLGQTLMISVFGIVMNKSMADGVISHPHTNMNLMDQLINPQTAQKLSSEILPSLREILYNSIHNVLVVALLLVVAAFIVNCFDRKKN</sequence>
<feature type="transmembrane region" description="Helical" evidence="7">
    <location>
        <begin position="141"/>
        <end position="163"/>
    </location>
</feature>
<dbReference type="PROSITE" id="PS50850">
    <property type="entry name" value="MFS"/>
    <property type="match status" value="1"/>
</dbReference>
<feature type="transmembrane region" description="Helical" evidence="7">
    <location>
        <begin position="360"/>
        <end position="385"/>
    </location>
</feature>
<feature type="transmembrane region" description="Helical" evidence="7">
    <location>
        <begin position="83"/>
        <end position="101"/>
    </location>
</feature>
<dbReference type="HOGENOM" id="CLU_000960_2_5_9"/>
<keyword evidence="2" id="KW-0813">Transport</keyword>
<protein>
    <recommendedName>
        <fullName evidence="8">Major facilitator superfamily (MFS) profile domain-containing protein</fullName>
    </recommendedName>
</protein>
<dbReference type="InterPro" id="IPR036259">
    <property type="entry name" value="MFS_trans_sf"/>
</dbReference>
<dbReference type="NCBIfam" id="TIGR00711">
    <property type="entry name" value="efflux_EmrB"/>
    <property type="match status" value="1"/>
</dbReference>
<dbReference type="Proteomes" id="UP000001285">
    <property type="component" value="Chromosome"/>
</dbReference>
<dbReference type="InterPro" id="IPR020846">
    <property type="entry name" value="MFS_dom"/>
</dbReference>
<dbReference type="GO" id="GO:0005886">
    <property type="term" value="C:plasma membrane"/>
    <property type="evidence" value="ECO:0007669"/>
    <property type="project" value="UniProtKB-SubCell"/>
</dbReference>
<feature type="transmembrane region" description="Helical" evidence="7">
    <location>
        <begin position="52"/>
        <end position="71"/>
    </location>
</feature>
<feature type="domain" description="Major facilitator superfamily (MFS) profile" evidence="8">
    <location>
        <begin position="18"/>
        <end position="492"/>
    </location>
</feature>
<feature type="transmembrane region" description="Helical" evidence="7">
    <location>
        <begin position="107"/>
        <end position="129"/>
    </location>
</feature>
<dbReference type="InterPro" id="IPR011701">
    <property type="entry name" value="MFS"/>
</dbReference>
<evidence type="ECO:0000256" key="2">
    <source>
        <dbReference type="ARBA" id="ARBA00022448"/>
    </source>
</evidence>
<dbReference type="Gene3D" id="1.20.1720.10">
    <property type="entry name" value="Multidrug resistance protein D"/>
    <property type="match status" value="1"/>
</dbReference>
<dbReference type="CDD" id="cd17502">
    <property type="entry name" value="MFS_Azr1_MDR_like"/>
    <property type="match status" value="1"/>
</dbReference>
<keyword evidence="5 7" id="KW-1133">Transmembrane helix</keyword>
<evidence type="ECO:0000256" key="7">
    <source>
        <dbReference type="SAM" id="Phobius"/>
    </source>
</evidence>
<evidence type="ECO:0000256" key="6">
    <source>
        <dbReference type="ARBA" id="ARBA00023136"/>
    </source>
</evidence>
<feature type="transmembrane region" description="Helical" evidence="7">
    <location>
        <begin position="204"/>
        <end position="225"/>
    </location>
</feature>
<keyword evidence="3" id="KW-1003">Cell membrane</keyword>